<name>A0AAV9W8B4_9PEZI</name>
<evidence type="ECO:0000313" key="2">
    <source>
        <dbReference type="EMBL" id="KAK6501196.1"/>
    </source>
</evidence>
<reference evidence="2 3" key="1">
    <citation type="submission" date="2023-08" db="EMBL/GenBank/DDBJ databases">
        <authorList>
            <person name="Palmer J.M."/>
        </authorList>
    </citation>
    <scope>NUCLEOTIDE SEQUENCE [LARGE SCALE GENOMIC DNA]</scope>
    <source>
        <strain evidence="2 3">TWF481</strain>
    </source>
</reference>
<gene>
    <name evidence="2" type="ORF">TWF481_009040</name>
</gene>
<dbReference type="AlphaFoldDB" id="A0AAV9W8B4"/>
<accession>A0AAV9W8B4</accession>
<feature type="compositionally biased region" description="Acidic residues" evidence="1">
    <location>
        <begin position="610"/>
        <end position="621"/>
    </location>
</feature>
<evidence type="ECO:0000256" key="1">
    <source>
        <dbReference type="SAM" id="MobiDB-lite"/>
    </source>
</evidence>
<feature type="region of interest" description="Disordered" evidence="1">
    <location>
        <begin position="591"/>
        <end position="629"/>
    </location>
</feature>
<evidence type="ECO:0000313" key="3">
    <source>
        <dbReference type="Proteomes" id="UP001370758"/>
    </source>
</evidence>
<dbReference type="EMBL" id="JAVHJL010000006">
    <property type="protein sequence ID" value="KAK6501196.1"/>
    <property type="molecule type" value="Genomic_DNA"/>
</dbReference>
<keyword evidence="3" id="KW-1185">Reference proteome</keyword>
<sequence length="629" mass="71058">MIFCSPRIFLSLAYFTVALDFTYGYTVFFREHNSESDNFQTHDVVDPNPDVCYEVTSKHPIPDIEGVGLINGPEAGIIVQELSGINIPGYEAQTPENLLAIGLYQGLENFDCIGFPDAVIRFHDPQGEHRTSVQYVDFGKTDPPLAGRYRFWKPIVPDDTDWRALFLPDSGAGYVRIKTGRFKRPAYTDMNGDLLVSWQEFNNYMEAWVYLAGLADGIEAADYQVQPSVNLPASNLAENPPQDYFQAPNPNNAADGGLGRDSSNIPYQAQPNEGGVDDINVKEEEQSEPQVKMEEEEIVKAEEESPFRFNVPRRDAALEIQPNSEPNRALWLPIPQAPSTQAETNNLNYEESISHFPQPQQRNPYVRTAAEVGTQTEPQAPQLRIYPEGTRPNLPARDPLYVPEANRPLVRVTGFRPVNEVVNMLQQRTEPVQDIIQNYLATVARPDTASRTAAQEMINRLPYEPGTTQYEMEVTRILAEMEEAQIRALRRRIYQPLSDPSLDHITARNLVEIGNMYLLWEQQDRQIELTLLSRNLDNIEPMDSRIAHSLSAQDVRALSADDTIRFYLATDPSRLDELRAMQQALQAQGLQAQQAQAEAQGLQGNQGQGVEEEEEEEDDNLFADYTRPQ</sequence>
<feature type="compositionally biased region" description="Low complexity" evidence="1">
    <location>
        <begin position="591"/>
        <end position="609"/>
    </location>
</feature>
<comment type="caution">
    <text evidence="2">The sequence shown here is derived from an EMBL/GenBank/DDBJ whole genome shotgun (WGS) entry which is preliminary data.</text>
</comment>
<protein>
    <submittedName>
        <fullName evidence="2">Uncharacterized protein</fullName>
    </submittedName>
</protein>
<feature type="region of interest" description="Disordered" evidence="1">
    <location>
        <begin position="232"/>
        <end position="266"/>
    </location>
</feature>
<dbReference type="Proteomes" id="UP001370758">
    <property type="component" value="Unassembled WGS sequence"/>
</dbReference>
<organism evidence="2 3">
    <name type="scientific">Arthrobotrys musiformis</name>
    <dbReference type="NCBI Taxonomy" id="47236"/>
    <lineage>
        <taxon>Eukaryota</taxon>
        <taxon>Fungi</taxon>
        <taxon>Dikarya</taxon>
        <taxon>Ascomycota</taxon>
        <taxon>Pezizomycotina</taxon>
        <taxon>Orbiliomycetes</taxon>
        <taxon>Orbiliales</taxon>
        <taxon>Orbiliaceae</taxon>
        <taxon>Arthrobotrys</taxon>
    </lineage>
</organism>
<proteinExistence type="predicted"/>